<keyword evidence="2" id="KW-0645">Protease</keyword>
<feature type="domain" description="Peptidase S8/S53" evidence="5">
    <location>
        <begin position="207"/>
        <end position="252"/>
    </location>
</feature>
<dbReference type="Pfam" id="PF00082">
    <property type="entry name" value="Peptidase_S8"/>
    <property type="match status" value="1"/>
</dbReference>
<dbReference type="AlphaFoldDB" id="A0A9P9FNV5"/>
<evidence type="ECO:0000259" key="5">
    <source>
        <dbReference type="Pfam" id="PF00082"/>
    </source>
</evidence>
<dbReference type="InterPro" id="IPR036852">
    <property type="entry name" value="Peptidase_S8/S53_dom_sf"/>
</dbReference>
<organism evidence="6 7">
    <name type="scientific">Dactylonectria macrodidyma</name>
    <dbReference type="NCBI Taxonomy" id="307937"/>
    <lineage>
        <taxon>Eukaryota</taxon>
        <taxon>Fungi</taxon>
        <taxon>Dikarya</taxon>
        <taxon>Ascomycota</taxon>
        <taxon>Pezizomycotina</taxon>
        <taxon>Sordariomycetes</taxon>
        <taxon>Hypocreomycetidae</taxon>
        <taxon>Hypocreales</taxon>
        <taxon>Nectriaceae</taxon>
        <taxon>Dactylonectria</taxon>
    </lineage>
</organism>
<evidence type="ECO:0000256" key="4">
    <source>
        <dbReference type="ARBA" id="ARBA00022825"/>
    </source>
</evidence>
<reference evidence="6" key="1">
    <citation type="journal article" date="2021" name="Nat. Commun.">
        <title>Genetic determinants of endophytism in the Arabidopsis root mycobiome.</title>
        <authorList>
            <person name="Mesny F."/>
            <person name="Miyauchi S."/>
            <person name="Thiergart T."/>
            <person name="Pickel B."/>
            <person name="Atanasova L."/>
            <person name="Karlsson M."/>
            <person name="Huettel B."/>
            <person name="Barry K.W."/>
            <person name="Haridas S."/>
            <person name="Chen C."/>
            <person name="Bauer D."/>
            <person name="Andreopoulos W."/>
            <person name="Pangilinan J."/>
            <person name="LaButti K."/>
            <person name="Riley R."/>
            <person name="Lipzen A."/>
            <person name="Clum A."/>
            <person name="Drula E."/>
            <person name="Henrissat B."/>
            <person name="Kohler A."/>
            <person name="Grigoriev I.V."/>
            <person name="Martin F.M."/>
            <person name="Hacquard S."/>
        </authorList>
    </citation>
    <scope>NUCLEOTIDE SEQUENCE</scope>
    <source>
        <strain evidence="6">MPI-CAGE-AT-0147</strain>
    </source>
</reference>
<evidence type="ECO:0000256" key="2">
    <source>
        <dbReference type="ARBA" id="ARBA00022670"/>
    </source>
</evidence>
<dbReference type="PROSITE" id="PS00138">
    <property type="entry name" value="SUBTILASE_SER"/>
    <property type="match status" value="1"/>
</dbReference>
<dbReference type="PANTHER" id="PTHR43399">
    <property type="entry name" value="SUBTILISIN-RELATED"/>
    <property type="match status" value="1"/>
</dbReference>
<dbReference type="InterPro" id="IPR000209">
    <property type="entry name" value="Peptidase_S8/S53_dom"/>
</dbReference>
<dbReference type="PANTHER" id="PTHR43399:SF4">
    <property type="entry name" value="CELL WALL-ASSOCIATED PROTEASE"/>
    <property type="match status" value="1"/>
</dbReference>
<dbReference type="InterPro" id="IPR023828">
    <property type="entry name" value="Peptidase_S8_Ser-AS"/>
</dbReference>
<dbReference type="GO" id="GO:0004252">
    <property type="term" value="F:serine-type endopeptidase activity"/>
    <property type="evidence" value="ECO:0007669"/>
    <property type="project" value="InterPro"/>
</dbReference>
<evidence type="ECO:0000313" key="7">
    <source>
        <dbReference type="Proteomes" id="UP000738349"/>
    </source>
</evidence>
<keyword evidence="3" id="KW-0378">Hydrolase</keyword>
<name>A0A9P9FNV5_9HYPO</name>
<sequence>MIRDISFSFVAEEIVRPGTDLEIRIKRQFDREVARAAVCLQQDGLNVATSIDVDEKNGTLNVSTKGLKPGQIREFAKSNDVGKVFFDDPKAVPDLVDSMAIARVPQAIALGFTGSNVRVAVFEEGPSDLSNLQFEDRYQSIPPASDHARLTSAIVKNNEPGKPHGYAPGCRLYSANSFNNDALRWALHRELPELAANGTGVAALGLSMSGTSFSAPAVAGTAALVQSANPTLKSWPEGCRAILLASADRNITGGTWVQDLATKVDQADGSGALNAFMAVSIAQQRRPRNSPATPRGWDIGSLTSADIGADQLARFRYHVHVPPQAQPGPIQFIHTVKVALAWNSKITLNAAGVATSSILTVDLDLIVRDSNGQQVAASASFDNSYEIVEFTGIAGRTYDIIIRRWSGTDLVWYGIAWNVTTRRFNVAPLVAGLE</sequence>
<evidence type="ECO:0000313" key="6">
    <source>
        <dbReference type="EMBL" id="KAH7169859.1"/>
    </source>
</evidence>
<comment type="similarity">
    <text evidence="1">Belongs to the peptidase S8 family.</text>
</comment>
<evidence type="ECO:0000256" key="1">
    <source>
        <dbReference type="ARBA" id="ARBA00011073"/>
    </source>
</evidence>
<dbReference type="OrthoDB" id="5400602at2759"/>
<evidence type="ECO:0000256" key="3">
    <source>
        <dbReference type="ARBA" id="ARBA00022801"/>
    </source>
</evidence>
<keyword evidence="7" id="KW-1185">Reference proteome</keyword>
<proteinExistence type="inferred from homology"/>
<dbReference type="GO" id="GO:0006508">
    <property type="term" value="P:proteolysis"/>
    <property type="evidence" value="ECO:0007669"/>
    <property type="project" value="UniProtKB-KW"/>
</dbReference>
<accession>A0A9P9FNV5</accession>
<dbReference type="Gene3D" id="2.60.120.380">
    <property type="match status" value="1"/>
</dbReference>
<dbReference type="Proteomes" id="UP000738349">
    <property type="component" value="Unassembled WGS sequence"/>
</dbReference>
<dbReference type="InterPro" id="IPR051048">
    <property type="entry name" value="Peptidase_S8/S53_subtilisin"/>
</dbReference>
<dbReference type="SUPFAM" id="SSF52743">
    <property type="entry name" value="Subtilisin-like"/>
    <property type="match status" value="1"/>
</dbReference>
<comment type="caution">
    <text evidence="6">The sequence shown here is derived from an EMBL/GenBank/DDBJ whole genome shotgun (WGS) entry which is preliminary data.</text>
</comment>
<protein>
    <recommendedName>
        <fullName evidence="5">Peptidase S8/S53 domain-containing protein</fullName>
    </recommendedName>
</protein>
<dbReference type="EMBL" id="JAGMUV010000002">
    <property type="protein sequence ID" value="KAH7169859.1"/>
    <property type="molecule type" value="Genomic_DNA"/>
</dbReference>
<keyword evidence="4" id="KW-0720">Serine protease</keyword>
<dbReference type="Gene3D" id="3.40.50.200">
    <property type="entry name" value="Peptidase S8/S53 domain"/>
    <property type="match status" value="1"/>
</dbReference>
<gene>
    <name evidence="6" type="ORF">EDB81DRAFT_676197</name>
</gene>